<evidence type="ECO:0000259" key="1">
    <source>
        <dbReference type="Pfam" id="PF02036"/>
    </source>
</evidence>
<organism evidence="2 3">
    <name type="scientific">Tengunoibacter tsumagoiensis</name>
    <dbReference type="NCBI Taxonomy" id="2014871"/>
    <lineage>
        <taxon>Bacteria</taxon>
        <taxon>Bacillati</taxon>
        <taxon>Chloroflexota</taxon>
        <taxon>Ktedonobacteria</taxon>
        <taxon>Ktedonobacterales</taxon>
        <taxon>Dictyobacteraceae</taxon>
        <taxon>Tengunoibacter</taxon>
    </lineage>
</organism>
<evidence type="ECO:0000313" key="3">
    <source>
        <dbReference type="Proteomes" id="UP000287352"/>
    </source>
</evidence>
<dbReference type="InterPro" id="IPR003033">
    <property type="entry name" value="SCP2_sterol-bd_dom"/>
</dbReference>
<comment type="caution">
    <text evidence="2">The sequence shown here is derived from an EMBL/GenBank/DDBJ whole genome shotgun (WGS) entry which is preliminary data.</text>
</comment>
<dbReference type="EMBL" id="BIFR01000001">
    <property type="protein sequence ID" value="GCE12238.1"/>
    <property type="molecule type" value="Genomic_DNA"/>
</dbReference>
<dbReference type="SUPFAM" id="SSF55718">
    <property type="entry name" value="SCP-like"/>
    <property type="match status" value="1"/>
</dbReference>
<dbReference type="InterPro" id="IPR036527">
    <property type="entry name" value="SCP2_sterol-bd_dom_sf"/>
</dbReference>
<protein>
    <recommendedName>
        <fullName evidence="1">SCP2 domain-containing protein</fullName>
    </recommendedName>
</protein>
<reference evidence="3" key="1">
    <citation type="submission" date="2018-12" db="EMBL/GenBank/DDBJ databases">
        <title>Tengunoibacter tsumagoiensis gen. nov., sp. nov., Dictyobacter kobayashii sp. nov., D. alpinus sp. nov., and D. joshuensis sp. nov. and description of Dictyobacteraceae fam. nov. within the order Ktedonobacterales isolated from Tengu-no-mugimeshi.</title>
        <authorList>
            <person name="Wang C.M."/>
            <person name="Zheng Y."/>
            <person name="Sakai Y."/>
            <person name="Toyoda A."/>
            <person name="Minakuchi Y."/>
            <person name="Abe K."/>
            <person name="Yokota A."/>
            <person name="Yabe S."/>
        </authorList>
    </citation>
    <scope>NUCLEOTIDE SEQUENCE [LARGE SCALE GENOMIC DNA]</scope>
    <source>
        <strain evidence="3">Uno3</strain>
    </source>
</reference>
<gene>
    <name evidence="2" type="ORF">KTT_20970</name>
</gene>
<sequence length="106" mass="11346">MTVAETFEELQARFNTAASAGLNKIIQLDVTGPEAGQWAVHIANQTCTLIPGGVENPDLTLTIADKDWVAVATGQLDAMNAFLTGKIKATGDMMLAMRIPNLFNLK</sequence>
<keyword evidence="3" id="KW-1185">Reference proteome</keyword>
<dbReference type="AlphaFoldDB" id="A0A401ZZF6"/>
<dbReference type="Gene3D" id="3.30.1050.10">
    <property type="entry name" value="SCP2 sterol-binding domain"/>
    <property type="match status" value="1"/>
</dbReference>
<feature type="domain" description="SCP2" evidence="1">
    <location>
        <begin position="8"/>
        <end position="103"/>
    </location>
</feature>
<name>A0A401ZZF6_9CHLR</name>
<dbReference type="GO" id="GO:0005829">
    <property type="term" value="C:cytosol"/>
    <property type="evidence" value="ECO:0007669"/>
    <property type="project" value="TreeGrafter"/>
</dbReference>
<dbReference type="PANTHER" id="PTHR10094">
    <property type="entry name" value="STEROL CARRIER PROTEIN 2 SCP-2 FAMILY PROTEIN"/>
    <property type="match status" value="1"/>
</dbReference>
<evidence type="ECO:0000313" key="2">
    <source>
        <dbReference type="EMBL" id="GCE12238.1"/>
    </source>
</evidence>
<dbReference type="PANTHER" id="PTHR10094:SF25">
    <property type="entry name" value="SCP2 STEROL-BINDING DOMAIN-CONTAINING PROTEIN 1"/>
    <property type="match status" value="1"/>
</dbReference>
<dbReference type="Proteomes" id="UP000287352">
    <property type="component" value="Unassembled WGS sequence"/>
</dbReference>
<dbReference type="Pfam" id="PF02036">
    <property type="entry name" value="SCP2"/>
    <property type="match status" value="1"/>
</dbReference>
<accession>A0A401ZZF6</accession>
<dbReference type="RefSeq" id="WP_218028896.1">
    <property type="nucleotide sequence ID" value="NZ_BIFR01000001.1"/>
</dbReference>
<proteinExistence type="predicted"/>